<evidence type="ECO:0000256" key="1">
    <source>
        <dbReference type="ARBA" id="ARBA00022598"/>
    </source>
</evidence>
<dbReference type="GO" id="GO:0032543">
    <property type="term" value="P:mitochondrial translation"/>
    <property type="evidence" value="ECO:0007669"/>
    <property type="project" value="TreeGrafter"/>
</dbReference>
<keyword evidence="2" id="KW-0547">Nucleotide-binding</keyword>
<dbReference type="SMART" id="SM00845">
    <property type="entry name" value="GatB_Yqey"/>
    <property type="match status" value="1"/>
</dbReference>
<protein>
    <recommendedName>
        <fullName evidence="5">Asn/Gln amidotransferase domain-containing protein</fullName>
    </recommendedName>
</protein>
<dbReference type="InterPro" id="IPR018027">
    <property type="entry name" value="Asn/Gln_amidotransferase"/>
</dbReference>
<dbReference type="PANTHER" id="PTHR11659:SF0">
    <property type="entry name" value="GLUTAMYL-TRNA(GLN) AMIDOTRANSFERASE SUBUNIT B, MITOCHONDRIAL"/>
    <property type="match status" value="1"/>
</dbReference>
<dbReference type="PANTHER" id="PTHR11659">
    <property type="entry name" value="GLUTAMYL-TRNA GLN AMIDOTRANSFERASE SUBUNIT B MITOCHONDRIAL AND PROKARYOTIC PET112-RELATED"/>
    <property type="match status" value="1"/>
</dbReference>
<dbReference type="EMBL" id="RBNI01003886">
    <property type="protein sequence ID" value="RUP47962.1"/>
    <property type="molecule type" value="Genomic_DNA"/>
</dbReference>
<evidence type="ECO:0000259" key="5">
    <source>
        <dbReference type="SMART" id="SM00845"/>
    </source>
</evidence>
<dbReference type="Pfam" id="PF02637">
    <property type="entry name" value="GatB_Yqey"/>
    <property type="match status" value="1"/>
</dbReference>
<name>A0A433DAU9_9FUNG</name>
<dbReference type="GO" id="GO:0005739">
    <property type="term" value="C:mitochondrion"/>
    <property type="evidence" value="ECO:0007669"/>
    <property type="project" value="TreeGrafter"/>
</dbReference>
<dbReference type="InterPro" id="IPR003789">
    <property type="entry name" value="Asn/Gln_tRNA_amidoTrase-B-like"/>
</dbReference>
<proteinExistence type="predicted"/>
<reference evidence="6 7" key="1">
    <citation type="journal article" date="2018" name="New Phytol.">
        <title>Phylogenomics of Endogonaceae and evolution of mycorrhizas within Mucoromycota.</title>
        <authorList>
            <person name="Chang Y."/>
            <person name="Desiro A."/>
            <person name="Na H."/>
            <person name="Sandor L."/>
            <person name="Lipzen A."/>
            <person name="Clum A."/>
            <person name="Barry K."/>
            <person name="Grigoriev I.V."/>
            <person name="Martin F.M."/>
            <person name="Stajich J.E."/>
            <person name="Smith M.E."/>
            <person name="Bonito G."/>
            <person name="Spatafora J.W."/>
        </authorList>
    </citation>
    <scope>NUCLEOTIDE SEQUENCE [LARGE SCALE GENOMIC DNA]</scope>
    <source>
        <strain evidence="6 7">GMNB39</strain>
    </source>
</reference>
<comment type="caution">
    <text evidence="6">The sequence shown here is derived from an EMBL/GenBank/DDBJ whole genome shotgun (WGS) entry which is preliminary data.</text>
</comment>
<evidence type="ECO:0000313" key="6">
    <source>
        <dbReference type="EMBL" id="RUP47962.1"/>
    </source>
</evidence>
<dbReference type="OrthoDB" id="1722066at2759"/>
<dbReference type="InterPro" id="IPR017959">
    <property type="entry name" value="Asn/Gln-tRNA_amidoTrfase_suB/E"/>
</dbReference>
<dbReference type="GO" id="GO:0050567">
    <property type="term" value="F:glutaminyl-tRNA synthase (glutamine-hydrolyzing) activity"/>
    <property type="evidence" value="ECO:0007669"/>
    <property type="project" value="TreeGrafter"/>
</dbReference>
<evidence type="ECO:0000256" key="3">
    <source>
        <dbReference type="ARBA" id="ARBA00022840"/>
    </source>
</evidence>
<keyword evidence="3" id="KW-0067">ATP-binding</keyword>
<keyword evidence="4" id="KW-0648">Protein biosynthesis</keyword>
<feature type="domain" description="Asn/Gln amidotransferase" evidence="5">
    <location>
        <begin position="56"/>
        <end position="173"/>
    </location>
</feature>
<sequence>MPEPDLPPLILSQSHVDSLCAALPELPDDRRERVMRQYALGAHDASVLLGEAGGVEYFEEVGGDVGVLWRGGGGCEMGRMTHELFGQLATRAIPFQRCPVPPRQLGSLVDAVKGGMISGKIGKDVLAVMIDGDVRPAAEIVEEKGWHVVGDAAELRKVCEDLVANNKDKASRCTFFTSAGLVHPCARCRHDPQRKHQAVHVVRRTGDARDKGEGRPCGAEWAIGGGAWGREGWEEVVVRG</sequence>
<accession>A0A433DAU9</accession>
<dbReference type="GO" id="GO:0005524">
    <property type="term" value="F:ATP binding"/>
    <property type="evidence" value="ECO:0007669"/>
    <property type="project" value="UniProtKB-KW"/>
</dbReference>
<keyword evidence="1" id="KW-0436">Ligase</keyword>
<dbReference type="Proteomes" id="UP000268093">
    <property type="component" value="Unassembled WGS sequence"/>
</dbReference>
<organism evidence="6 7">
    <name type="scientific">Jimgerdemannia flammicorona</name>
    <dbReference type="NCBI Taxonomy" id="994334"/>
    <lineage>
        <taxon>Eukaryota</taxon>
        <taxon>Fungi</taxon>
        <taxon>Fungi incertae sedis</taxon>
        <taxon>Mucoromycota</taxon>
        <taxon>Mucoromycotina</taxon>
        <taxon>Endogonomycetes</taxon>
        <taxon>Endogonales</taxon>
        <taxon>Endogonaceae</taxon>
        <taxon>Jimgerdemannia</taxon>
    </lineage>
</organism>
<evidence type="ECO:0000256" key="4">
    <source>
        <dbReference type="ARBA" id="ARBA00022917"/>
    </source>
</evidence>
<dbReference type="SUPFAM" id="SSF89095">
    <property type="entry name" value="GatB/YqeY motif"/>
    <property type="match status" value="1"/>
</dbReference>
<dbReference type="GO" id="GO:0070681">
    <property type="term" value="P:glutaminyl-tRNAGln biosynthesis via transamidation"/>
    <property type="evidence" value="ECO:0007669"/>
    <property type="project" value="TreeGrafter"/>
</dbReference>
<gene>
    <name evidence="6" type="ORF">BC936DRAFT_145129</name>
</gene>
<evidence type="ECO:0000313" key="7">
    <source>
        <dbReference type="Proteomes" id="UP000268093"/>
    </source>
</evidence>
<dbReference type="GO" id="GO:0030956">
    <property type="term" value="C:glutamyl-tRNA(Gln) amidotransferase complex"/>
    <property type="evidence" value="ECO:0007669"/>
    <property type="project" value="TreeGrafter"/>
</dbReference>
<keyword evidence="7" id="KW-1185">Reference proteome</keyword>
<dbReference type="AlphaFoldDB" id="A0A433DAU9"/>
<evidence type="ECO:0000256" key="2">
    <source>
        <dbReference type="ARBA" id="ARBA00022741"/>
    </source>
</evidence>